<dbReference type="Proteomes" id="UP000315496">
    <property type="component" value="Chromosome 1"/>
</dbReference>
<feature type="transmembrane region" description="Helical" evidence="6">
    <location>
        <begin position="46"/>
        <end position="66"/>
    </location>
</feature>
<organism evidence="7 8">
    <name type="scientific">Giardia muris</name>
    <dbReference type="NCBI Taxonomy" id="5742"/>
    <lineage>
        <taxon>Eukaryota</taxon>
        <taxon>Metamonada</taxon>
        <taxon>Diplomonadida</taxon>
        <taxon>Hexamitidae</taxon>
        <taxon>Giardiinae</taxon>
        <taxon>Giardia</taxon>
    </lineage>
</organism>
<dbReference type="VEuPathDB" id="GiardiaDB:GMRT_12275"/>
<protein>
    <submittedName>
        <fullName evidence="7">LMBR1-like membrane protein</fullName>
    </submittedName>
</protein>
<comment type="similarity">
    <text evidence="2">Belongs to the LIMR family.</text>
</comment>
<keyword evidence="5 6" id="KW-0472">Membrane</keyword>
<keyword evidence="4 6" id="KW-1133">Transmembrane helix</keyword>
<accession>A0A4Z1TDF7</accession>
<keyword evidence="3 6" id="KW-0812">Transmembrane</keyword>
<evidence type="ECO:0000256" key="4">
    <source>
        <dbReference type="ARBA" id="ARBA00022989"/>
    </source>
</evidence>
<evidence type="ECO:0000256" key="6">
    <source>
        <dbReference type="SAM" id="Phobius"/>
    </source>
</evidence>
<dbReference type="PANTHER" id="PTHR21355:SF0">
    <property type="entry name" value="G-PROTEIN COUPLED RECEPTOR-ASSOCIATED PROTEIN LMBRD2"/>
    <property type="match status" value="1"/>
</dbReference>
<sequence length="166" mass="19085">MSTFWKVVYFGWIAFNWAILFFHKQTLKSGHWNFWGRLGAGMKRTLILYLVIVVPVAIIVGVLIALKKVTLNVLVGLVFTIVNTLGTFQFILVLGFGLVDMPKRLVIASFPSLRLKQVYYDGNKAAARIRKLYRSVIALREQQDLALRILQVDNPMYRFSTMSTWI</sequence>
<dbReference type="GO" id="GO:0016020">
    <property type="term" value="C:membrane"/>
    <property type="evidence" value="ECO:0007669"/>
    <property type="project" value="UniProtKB-SubCell"/>
</dbReference>
<feature type="transmembrane region" description="Helical" evidence="6">
    <location>
        <begin position="6"/>
        <end position="25"/>
    </location>
</feature>
<dbReference type="InterPro" id="IPR006876">
    <property type="entry name" value="LMBR1-like_membr_prot"/>
</dbReference>
<gene>
    <name evidence="7" type="ORF">GMRT_12275</name>
</gene>
<evidence type="ECO:0000256" key="5">
    <source>
        <dbReference type="ARBA" id="ARBA00023136"/>
    </source>
</evidence>
<dbReference type="AlphaFoldDB" id="A0A4Z1TDF7"/>
<proteinExistence type="inferred from homology"/>
<comment type="subcellular location">
    <subcellularLocation>
        <location evidence="1">Membrane</location>
        <topology evidence="1">Multi-pass membrane protein</topology>
    </subcellularLocation>
</comment>
<evidence type="ECO:0000256" key="2">
    <source>
        <dbReference type="ARBA" id="ARBA00010487"/>
    </source>
</evidence>
<name>A0A4Z1TDF7_GIAMU</name>
<evidence type="ECO:0000313" key="7">
    <source>
        <dbReference type="EMBL" id="TNJ30569.1"/>
    </source>
</evidence>
<dbReference type="OrthoDB" id="203099at2759"/>
<evidence type="ECO:0000256" key="1">
    <source>
        <dbReference type="ARBA" id="ARBA00004141"/>
    </source>
</evidence>
<comment type="caution">
    <text evidence="7">The sequence shown here is derived from an EMBL/GenBank/DDBJ whole genome shotgun (WGS) entry which is preliminary data.</text>
</comment>
<dbReference type="EMBL" id="VDLU01000001">
    <property type="protein sequence ID" value="TNJ30569.1"/>
    <property type="molecule type" value="Genomic_DNA"/>
</dbReference>
<dbReference type="PANTHER" id="PTHR21355">
    <property type="entry name" value="G-PROTEIN COUPLED RECEPTOR-ASSOCIATED PROTEIN LMBRD2"/>
    <property type="match status" value="1"/>
</dbReference>
<keyword evidence="8" id="KW-1185">Reference proteome</keyword>
<feature type="transmembrane region" description="Helical" evidence="6">
    <location>
        <begin position="72"/>
        <end position="99"/>
    </location>
</feature>
<evidence type="ECO:0000256" key="3">
    <source>
        <dbReference type="ARBA" id="ARBA00022692"/>
    </source>
</evidence>
<evidence type="ECO:0000313" key="8">
    <source>
        <dbReference type="Proteomes" id="UP000315496"/>
    </source>
</evidence>
<dbReference type="InterPro" id="IPR051584">
    <property type="entry name" value="GPCR-associated_LMBR1"/>
</dbReference>
<reference evidence="7 8" key="1">
    <citation type="submission" date="2019-05" db="EMBL/GenBank/DDBJ databases">
        <title>The compact genome of Giardia muris reveals important steps in the evolution of intestinal protozoan parasites.</title>
        <authorList>
            <person name="Xu F."/>
            <person name="Jimenez-Gonzalez A."/>
            <person name="Einarsson E."/>
            <person name="Astvaldsson A."/>
            <person name="Peirasmaki D."/>
            <person name="Eckmann L."/>
            <person name="Andersson J.O."/>
            <person name="Svard S.G."/>
            <person name="Jerlstrom-Hultqvist J."/>
        </authorList>
    </citation>
    <scope>NUCLEOTIDE SEQUENCE [LARGE SCALE GENOMIC DNA]</scope>
    <source>
        <strain evidence="7 8">Roberts-Thomson</strain>
    </source>
</reference>
<dbReference type="Pfam" id="PF04791">
    <property type="entry name" value="LMBR1"/>
    <property type="match status" value="1"/>
</dbReference>